<accession>A0ABR3XY53</accession>
<reference evidence="2 3" key="1">
    <citation type="journal article" date="2024" name="Commun. Biol.">
        <title>Comparative genomic analysis of thermophilic fungi reveals convergent evolutionary adaptations and gene losses.</title>
        <authorList>
            <person name="Steindorff A.S."/>
            <person name="Aguilar-Pontes M.V."/>
            <person name="Robinson A.J."/>
            <person name="Andreopoulos B."/>
            <person name="LaButti K."/>
            <person name="Kuo A."/>
            <person name="Mondo S."/>
            <person name="Riley R."/>
            <person name="Otillar R."/>
            <person name="Haridas S."/>
            <person name="Lipzen A."/>
            <person name="Grimwood J."/>
            <person name="Schmutz J."/>
            <person name="Clum A."/>
            <person name="Reid I.D."/>
            <person name="Moisan M.C."/>
            <person name="Butler G."/>
            <person name="Nguyen T.T.M."/>
            <person name="Dewar K."/>
            <person name="Conant G."/>
            <person name="Drula E."/>
            <person name="Henrissat B."/>
            <person name="Hansel C."/>
            <person name="Singer S."/>
            <person name="Hutchinson M.I."/>
            <person name="de Vries R.P."/>
            <person name="Natvig D.O."/>
            <person name="Powell A.J."/>
            <person name="Tsang A."/>
            <person name="Grigoriev I.V."/>
        </authorList>
    </citation>
    <scope>NUCLEOTIDE SEQUENCE [LARGE SCALE GENOMIC DNA]</scope>
    <source>
        <strain evidence="2 3">ATCC 24622</strain>
    </source>
</reference>
<feature type="region of interest" description="Disordered" evidence="1">
    <location>
        <begin position="109"/>
        <end position="130"/>
    </location>
</feature>
<organism evidence="2 3">
    <name type="scientific">Phialemonium thermophilum</name>
    <dbReference type="NCBI Taxonomy" id="223376"/>
    <lineage>
        <taxon>Eukaryota</taxon>
        <taxon>Fungi</taxon>
        <taxon>Dikarya</taxon>
        <taxon>Ascomycota</taxon>
        <taxon>Pezizomycotina</taxon>
        <taxon>Sordariomycetes</taxon>
        <taxon>Sordariomycetidae</taxon>
        <taxon>Cephalothecales</taxon>
        <taxon>Cephalothecaceae</taxon>
        <taxon>Phialemonium</taxon>
    </lineage>
</organism>
<feature type="region of interest" description="Disordered" evidence="1">
    <location>
        <begin position="251"/>
        <end position="303"/>
    </location>
</feature>
<feature type="compositionally biased region" description="Basic and acidic residues" evidence="1">
    <location>
        <begin position="1374"/>
        <end position="1395"/>
    </location>
</feature>
<feature type="compositionally biased region" description="Low complexity" evidence="1">
    <location>
        <begin position="1251"/>
        <end position="1263"/>
    </location>
</feature>
<feature type="compositionally biased region" description="Polar residues" evidence="1">
    <location>
        <begin position="1327"/>
        <end position="1347"/>
    </location>
</feature>
<proteinExistence type="predicted"/>
<feature type="compositionally biased region" description="Low complexity" evidence="1">
    <location>
        <begin position="1143"/>
        <end position="1152"/>
    </location>
</feature>
<feature type="compositionally biased region" description="Basic and acidic residues" evidence="1">
    <location>
        <begin position="1309"/>
        <end position="1321"/>
    </location>
</feature>
<feature type="region of interest" description="Disordered" evidence="1">
    <location>
        <begin position="1307"/>
        <end position="1410"/>
    </location>
</feature>
<keyword evidence="3" id="KW-1185">Reference proteome</keyword>
<feature type="compositionally biased region" description="Polar residues" evidence="1">
    <location>
        <begin position="16"/>
        <end position="26"/>
    </location>
</feature>
<feature type="compositionally biased region" description="Low complexity" evidence="1">
    <location>
        <begin position="39"/>
        <end position="56"/>
    </location>
</feature>
<dbReference type="Pfam" id="PF08578">
    <property type="entry name" value="DUF1765"/>
    <property type="match status" value="1"/>
</dbReference>
<dbReference type="PANTHER" id="PTHR37988:SF1">
    <property type="entry name" value="UPF0592 MEMBRANE PROTEIN C7D4.03C"/>
    <property type="match status" value="1"/>
</dbReference>
<feature type="compositionally biased region" description="Low complexity" evidence="1">
    <location>
        <begin position="400"/>
        <end position="425"/>
    </location>
</feature>
<feature type="compositionally biased region" description="Polar residues" evidence="1">
    <location>
        <begin position="294"/>
        <end position="303"/>
    </location>
</feature>
<dbReference type="InterPro" id="IPR013887">
    <property type="entry name" value="UPF0592"/>
</dbReference>
<dbReference type="PANTHER" id="PTHR37988">
    <property type="entry name" value="UPF0592 MEMBRANE PROTEIN C7D4.03C"/>
    <property type="match status" value="1"/>
</dbReference>
<evidence type="ECO:0000313" key="3">
    <source>
        <dbReference type="Proteomes" id="UP001586593"/>
    </source>
</evidence>
<name>A0ABR3XY53_9PEZI</name>
<dbReference type="Proteomes" id="UP001586593">
    <property type="component" value="Unassembled WGS sequence"/>
</dbReference>
<evidence type="ECO:0008006" key="4">
    <source>
        <dbReference type="Google" id="ProtNLM"/>
    </source>
</evidence>
<evidence type="ECO:0000256" key="1">
    <source>
        <dbReference type="SAM" id="MobiDB-lite"/>
    </source>
</evidence>
<comment type="caution">
    <text evidence="2">The sequence shown here is derived from an EMBL/GenBank/DDBJ whole genome shotgun (WGS) entry which is preliminary data.</text>
</comment>
<feature type="compositionally biased region" description="Low complexity" evidence="1">
    <location>
        <begin position="1193"/>
        <end position="1209"/>
    </location>
</feature>
<feature type="compositionally biased region" description="Basic and acidic residues" evidence="1">
    <location>
        <begin position="1156"/>
        <end position="1167"/>
    </location>
</feature>
<dbReference type="EMBL" id="JAZHXJ010000033">
    <property type="protein sequence ID" value="KAL1880482.1"/>
    <property type="molecule type" value="Genomic_DNA"/>
</dbReference>
<feature type="region of interest" description="Disordered" evidence="1">
    <location>
        <begin position="396"/>
        <end position="435"/>
    </location>
</feature>
<sequence length="1487" mass="162337">MNGPTLSMALAVDPSRTFQNSQSTPELVTAGLGNFQPASPTSSYRSNGSSRSSGNGSRTGGGASSEQQPLRLDLKSLPSLPAFDVPSIDFDLGFDYEFRSSLRSTLLHDDGKPSERPLLAKGSTTDTREHGRANLRPVAAAPPVSTITATTAAATTATAWPAATAAVALDSKAERLSRRLSMIDKPRLWLPTSKSTTDIRRHALAEEAPEGAMEPHNDAGAGERGPGRAFKPLQRSRTVESFADFARLSWMSSSRSPSPPNRSERIPSPGDAETKALRSRSREANSLDQDANKVPDSSSSTSRALNRASIYLTRIKQRPQSVFVKSTSSSSTTTLSVFPTHDRTVNRQLDDGALDSTSISRTTPVLPAAVTTTTSTPDATLSVDTHSLQIRNVYLDPRNSSQTASSSASDCGGSEEGSSQSTSDTHLTMPHPTTRDPLWATFRNLDADFSRFVAKSSTQARVAAVRGTLLPFLLNTARHPSNGDKSVLAPEDVDRRATILSKWWNGLLDMLDTGRIREELGLSLGSAFPNVAGPHPVEAADRPLILDATTMIMMRPEWRVSTSYYQPLVERSPFEKVRARSWTQSSDDNSDLDSSSSAFITESAEHNVRTMFVANLLAQMAIVVERMSMRHVPPTLVNWCGRACAYAFLFAPGVADVLVRLWRLKPDLVRRVADEFGLPRRSKGESEDIVALFPPSLSELGWTSVKKITDKLRLAARLPLLASKIPWHGPWISRWRGGDTDLLFIFAKYFYILSEEFMPSGLPLVERARAPAFVLIHAQLLSTLDSTIHRQAAVEAMMGPPLVDAPHGADASISALSLPPNNLLRGMEENRLIILLRDMLSENSFGVLPGVKLAFAEAFMALMRGAAKRTSRYEQAPCFILCDFLEEAFAIYKEFQDSCNEARATSQREWEVRPELASAEAYSATDQVDLIDWPFWFEVCRLILCSNNTMAEVRMLSFIFTSWDIIAATPARKEALCLDWLLTEEVFEKFFNNWSPMVRAYYMRLLCWRICRDSGSPNELDVRIFLLASQRLKTVWSHYLWLKRAADIQAGIQPSTAPSFPVPGKRFVIIRTEVQQRHPGIYVPFDQFSTPIARSRGGLGFRGTLTGNNGQIEASTADASEGSSAASYRKKWFQLGKMLSFASASTSGSGQSSKRHSADEELEEVRQETAAAKATKNGVHFFAGPPPPPPKQATTSAVASESESISSTGSSPVFEATQFVFRFALSWHSQAAGPPRDRILTRPRLPAPAQARVSARSAAMNSRSRPDGSATVGETLIRSESPPPIAAGLPLPTRRYSGLMQTGLVSEARNAKPLEETEVPARGRRSLSLNIRNGVSSDTPSNRSTTDGRPVRPSFSIRRASASEAPAHIFEPASAKKPEKDDGGRTRRDDSRSSSDEEPASQAVSNLQDSNLDAETARLFSSVQPTKPAGASAAGAVYAGRALAEWSIIVNECNSFVDRRRDEGVLGLSEVEVPSLSIEGLGMRRPA</sequence>
<protein>
    <recommendedName>
        <fullName evidence="4">DUF1765-domain-containing protein</fullName>
    </recommendedName>
</protein>
<feature type="region of interest" description="Disordered" evidence="1">
    <location>
        <begin position="1"/>
        <end position="69"/>
    </location>
</feature>
<gene>
    <name evidence="2" type="ORF">VTK73DRAFT_5869</name>
</gene>
<feature type="region of interest" description="Disordered" evidence="1">
    <location>
        <begin position="206"/>
        <end position="236"/>
    </location>
</feature>
<feature type="region of interest" description="Disordered" evidence="1">
    <location>
        <begin position="1232"/>
        <end position="1292"/>
    </location>
</feature>
<feature type="region of interest" description="Disordered" evidence="1">
    <location>
        <begin position="1143"/>
        <end position="1209"/>
    </location>
</feature>
<evidence type="ECO:0000313" key="2">
    <source>
        <dbReference type="EMBL" id="KAL1880482.1"/>
    </source>
</evidence>
<feature type="compositionally biased region" description="Basic and acidic residues" evidence="1">
    <location>
        <begin position="272"/>
        <end position="293"/>
    </location>
</feature>